<keyword evidence="1" id="KW-0238">DNA-binding</keyword>
<evidence type="ECO:0000313" key="3">
    <source>
        <dbReference type="EMBL" id="GHO59211.1"/>
    </source>
</evidence>
<dbReference type="SMART" id="SM00530">
    <property type="entry name" value="HTH_XRE"/>
    <property type="match status" value="1"/>
</dbReference>
<dbReference type="CDD" id="cd00093">
    <property type="entry name" value="HTH_XRE"/>
    <property type="match status" value="1"/>
</dbReference>
<dbReference type="InterPro" id="IPR001387">
    <property type="entry name" value="Cro/C1-type_HTH"/>
</dbReference>
<dbReference type="Proteomes" id="UP000654345">
    <property type="component" value="Unassembled WGS sequence"/>
</dbReference>
<dbReference type="PANTHER" id="PTHR46558:SF13">
    <property type="entry name" value="HTH-TYPE TRANSCRIPTIONAL REGULATOR IMMR"/>
    <property type="match status" value="1"/>
</dbReference>
<sequence>MSTAFSARLRQARQACRLTQETVAEYLDVSTLTISRWERGEIAPNVLYVQRLCQIYHITPNDLLAEGNMLSTCTSMLSHGEHHITVMIQLSVVAKTEKDRGLPQKDAHLCASPPLRLLPDTGKQARELESPVMTIHIQEVS</sequence>
<gene>
    <name evidence="3" type="ORF">KSB_76860</name>
</gene>
<accession>A0ABQ3V230</accession>
<name>A0ABQ3V230_9CHLR</name>
<keyword evidence="4" id="KW-1185">Reference proteome</keyword>
<dbReference type="Gene3D" id="1.10.260.40">
    <property type="entry name" value="lambda repressor-like DNA-binding domains"/>
    <property type="match status" value="1"/>
</dbReference>
<dbReference type="EMBL" id="BNJG01000003">
    <property type="protein sequence ID" value="GHO59211.1"/>
    <property type="molecule type" value="Genomic_DNA"/>
</dbReference>
<comment type="caution">
    <text evidence="3">The sequence shown here is derived from an EMBL/GenBank/DDBJ whole genome shotgun (WGS) entry which is preliminary data.</text>
</comment>
<reference evidence="3 4" key="1">
    <citation type="journal article" date="2021" name="Int. J. Syst. Evol. Microbiol.">
        <title>Reticulibacter mediterranei gen. nov., sp. nov., within the new family Reticulibacteraceae fam. nov., and Ktedonospora formicarum gen. nov., sp. nov., Ktedonobacter robiniae sp. nov., Dictyobacter formicarum sp. nov. and Dictyobacter arantiisoli sp. nov., belonging to the class Ktedonobacteria.</title>
        <authorList>
            <person name="Yabe S."/>
            <person name="Zheng Y."/>
            <person name="Wang C.M."/>
            <person name="Sakai Y."/>
            <person name="Abe K."/>
            <person name="Yokota A."/>
            <person name="Donadio S."/>
            <person name="Cavaletti L."/>
            <person name="Monciardini P."/>
        </authorList>
    </citation>
    <scope>NUCLEOTIDE SEQUENCE [LARGE SCALE GENOMIC DNA]</scope>
    <source>
        <strain evidence="3 4">SOSP1-30</strain>
    </source>
</reference>
<dbReference type="PANTHER" id="PTHR46558">
    <property type="entry name" value="TRACRIPTIONAL REGULATORY PROTEIN-RELATED-RELATED"/>
    <property type="match status" value="1"/>
</dbReference>
<evidence type="ECO:0000313" key="4">
    <source>
        <dbReference type="Proteomes" id="UP000654345"/>
    </source>
</evidence>
<dbReference type="PROSITE" id="PS50943">
    <property type="entry name" value="HTH_CROC1"/>
    <property type="match status" value="1"/>
</dbReference>
<proteinExistence type="predicted"/>
<dbReference type="RefSeq" id="WP_201375419.1">
    <property type="nucleotide sequence ID" value="NZ_BNJG01000003.1"/>
</dbReference>
<evidence type="ECO:0000256" key="1">
    <source>
        <dbReference type="ARBA" id="ARBA00023125"/>
    </source>
</evidence>
<dbReference type="InterPro" id="IPR010982">
    <property type="entry name" value="Lambda_DNA-bd_dom_sf"/>
</dbReference>
<feature type="domain" description="HTH cro/C1-type" evidence="2">
    <location>
        <begin position="9"/>
        <end position="63"/>
    </location>
</feature>
<dbReference type="SUPFAM" id="SSF47413">
    <property type="entry name" value="lambda repressor-like DNA-binding domains"/>
    <property type="match status" value="1"/>
</dbReference>
<protein>
    <recommendedName>
        <fullName evidence="2">HTH cro/C1-type domain-containing protein</fullName>
    </recommendedName>
</protein>
<evidence type="ECO:0000259" key="2">
    <source>
        <dbReference type="PROSITE" id="PS50943"/>
    </source>
</evidence>
<organism evidence="3 4">
    <name type="scientific">Ktedonobacter robiniae</name>
    <dbReference type="NCBI Taxonomy" id="2778365"/>
    <lineage>
        <taxon>Bacteria</taxon>
        <taxon>Bacillati</taxon>
        <taxon>Chloroflexota</taxon>
        <taxon>Ktedonobacteria</taxon>
        <taxon>Ktedonobacterales</taxon>
        <taxon>Ktedonobacteraceae</taxon>
        <taxon>Ktedonobacter</taxon>
    </lineage>
</organism>
<dbReference type="Pfam" id="PF01381">
    <property type="entry name" value="HTH_3"/>
    <property type="match status" value="1"/>
</dbReference>